<feature type="transmembrane region" description="Helical" evidence="2">
    <location>
        <begin position="315"/>
        <end position="337"/>
    </location>
</feature>
<evidence type="ECO:0000256" key="2">
    <source>
        <dbReference type="SAM" id="Phobius"/>
    </source>
</evidence>
<dbReference type="PANTHER" id="PTHR14312:SF1">
    <property type="entry name" value="BASIC-LEUCINE ZIPPER TRANSCRIPTION FACTOR A"/>
    <property type="match status" value="1"/>
</dbReference>
<feature type="domain" description="DUF2207" evidence="4">
    <location>
        <begin position="121"/>
        <end position="296"/>
    </location>
</feature>
<dbReference type="Pfam" id="PF20990">
    <property type="entry name" value="DUF2207_C"/>
    <property type="match status" value="1"/>
</dbReference>
<dbReference type="Proteomes" id="UP001165586">
    <property type="component" value="Unassembled WGS sequence"/>
</dbReference>
<feature type="domain" description="Predicted membrane protein YciQ-like C-terminal" evidence="5">
    <location>
        <begin position="362"/>
        <end position="600"/>
    </location>
</feature>
<feature type="compositionally biased region" description="Gly residues" evidence="1">
    <location>
        <begin position="651"/>
        <end position="670"/>
    </location>
</feature>
<evidence type="ECO:0000313" key="6">
    <source>
        <dbReference type="EMBL" id="MCS5735924.1"/>
    </source>
</evidence>
<keyword evidence="2" id="KW-0472">Membrane</keyword>
<feature type="chain" id="PRO_5046939977" evidence="3">
    <location>
        <begin position="32"/>
        <end position="670"/>
    </location>
</feature>
<keyword evidence="7" id="KW-1185">Reference proteome</keyword>
<keyword evidence="2" id="KW-1133">Transmembrane helix</keyword>
<organism evidence="6 7">
    <name type="scientific">Herbiconiux daphne</name>
    <dbReference type="NCBI Taxonomy" id="2970914"/>
    <lineage>
        <taxon>Bacteria</taxon>
        <taxon>Bacillati</taxon>
        <taxon>Actinomycetota</taxon>
        <taxon>Actinomycetes</taxon>
        <taxon>Micrococcales</taxon>
        <taxon>Microbacteriaceae</taxon>
        <taxon>Herbiconiux</taxon>
    </lineage>
</organism>
<comment type="caution">
    <text evidence="6">The sequence shown here is derived from an EMBL/GenBank/DDBJ whole genome shotgun (WGS) entry which is preliminary data.</text>
</comment>
<reference evidence="6" key="1">
    <citation type="submission" date="2022-08" db="EMBL/GenBank/DDBJ databases">
        <authorList>
            <person name="Deng Y."/>
            <person name="Han X.-F."/>
            <person name="Zhang Y.-Q."/>
        </authorList>
    </citation>
    <scope>NUCLEOTIDE SEQUENCE</scope>
    <source>
        <strain evidence="6">CPCC 203386</strain>
    </source>
</reference>
<feature type="region of interest" description="Disordered" evidence="1">
    <location>
        <begin position="648"/>
        <end position="670"/>
    </location>
</feature>
<feature type="signal peptide" evidence="3">
    <location>
        <begin position="1"/>
        <end position="31"/>
    </location>
</feature>
<feature type="region of interest" description="Disordered" evidence="1">
    <location>
        <begin position="33"/>
        <end position="94"/>
    </location>
</feature>
<evidence type="ECO:0000313" key="7">
    <source>
        <dbReference type="Proteomes" id="UP001165586"/>
    </source>
</evidence>
<feature type="transmembrane region" description="Helical" evidence="2">
    <location>
        <begin position="475"/>
        <end position="494"/>
    </location>
</feature>
<proteinExistence type="predicted"/>
<name>A0ABT2H7P0_9MICO</name>
<dbReference type="Pfam" id="PF09972">
    <property type="entry name" value="DUF2207"/>
    <property type="match status" value="1"/>
</dbReference>
<sequence>MRRAIRLLSIPVTGLAVALLAALGPASAALASETTPAQQPSIQQAKAQQAKAQQAKAQQAKAQQAKAQQAKAQQAKAQQAKAQQAPAQPALAAAPGDVNDFSFSSFDARYDLGIDDSGHSTLETVETFVAEFPDTDQNHGIQRAIPLRYQGHPTDLTLESVTDAAGTPRDYDTETDDENLIVTIAGDDFVHGEQTYVLTYRQVDVTAYFDDTDDDEFYWDTNGTLWRQPFAVHTTTTTVAPELVGALTGATGCFVGPEGSTTPCTITQADDGSSAVFTTRNENLSAGDNVTIGIAFEPHTFAVRDTSYLSGASSWVQLIASILAVGAAVLALFYRFIGLRDAPGRPVIVAEYTPPPGADLLIASVVMKKTSRAAAASFVDFAVRHNIQIVEQEQPGVFSSKTAYWLRLITGQGLNPHELSLARALFGHDLAPGAWRELTKNDTALSKAVYGVMQATKKRAYSEGYMKSGIRSTGALLLIAAIVLAVIGFVAGSISDGEGLGDGLPILLFFPAGIAVFVVFAAAFRSPLTQKGSELRDYIKGIEMYIDWAEEERFRVLQSPEGALKTGVDAPDWGQVVKLYEKLLPYAVLLGLETEWAKVLGTYYENLGSQPDWYGGSGAFNAYLFASSIGALSSSATSAYSGSSSSSSSGFSGGGGSSGGGGGGGGGGGV</sequence>
<keyword evidence="2" id="KW-0812">Transmembrane</keyword>
<feature type="transmembrane region" description="Helical" evidence="2">
    <location>
        <begin position="506"/>
        <end position="524"/>
    </location>
</feature>
<evidence type="ECO:0000259" key="5">
    <source>
        <dbReference type="Pfam" id="PF20990"/>
    </source>
</evidence>
<dbReference type="InterPro" id="IPR018702">
    <property type="entry name" value="DUF2207"/>
</dbReference>
<dbReference type="RefSeq" id="WP_259541278.1">
    <property type="nucleotide sequence ID" value="NZ_JANLCJ010000010.1"/>
</dbReference>
<evidence type="ECO:0000256" key="3">
    <source>
        <dbReference type="SAM" id="SignalP"/>
    </source>
</evidence>
<evidence type="ECO:0000259" key="4">
    <source>
        <dbReference type="Pfam" id="PF09972"/>
    </source>
</evidence>
<protein>
    <submittedName>
        <fullName evidence="6">DUF2207 domain-containing protein</fullName>
    </submittedName>
</protein>
<accession>A0ABT2H7P0</accession>
<dbReference type="PANTHER" id="PTHR14312">
    <property type="entry name" value="CREB/ATF BZIP TRANSCRIPTION FACTOR"/>
    <property type="match status" value="1"/>
</dbReference>
<dbReference type="EMBL" id="JANLCJ010000010">
    <property type="protein sequence ID" value="MCS5735924.1"/>
    <property type="molecule type" value="Genomic_DNA"/>
</dbReference>
<evidence type="ECO:0000256" key="1">
    <source>
        <dbReference type="SAM" id="MobiDB-lite"/>
    </source>
</evidence>
<dbReference type="InterPro" id="IPR048389">
    <property type="entry name" value="YciQ-like_C"/>
</dbReference>
<gene>
    <name evidence="6" type="ORF">N1032_19470</name>
</gene>
<keyword evidence="3" id="KW-0732">Signal</keyword>